<dbReference type="RefSeq" id="XP_022826016.1">
    <property type="nucleotide sequence ID" value="XM_022970248.1"/>
</dbReference>
<dbReference type="Proteomes" id="UP000301870">
    <property type="component" value="Chromosome 22"/>
</dbReference>
<organism evidence="1 2">
    <name type="scientific">Spodoptera litura</name>
    <name type="common">Asian cotton leafworm</name>
    <dbReference type="NCBI Taxonomy" id="69820"/>
    <lineage>
        <taxon>Eukaryota</taxon>
        <taxon>Metazoa</taxon>
        <taxon>Ecdysozoa</taxon>
        <taxon>Arthropoda</taxon>
        <taxon>Hexapoda</taxon>
        <taxon>Insecta</taxon>
        <taxon>Pterygota</taxon>
        <taxon>Neoptera</taxon>
        <taxon>Endopterygota</taxon>
        <taxon>Lepidoptera</taxon>
        <taxon>Glossata</taxon>
        <taxon>Ditrysia</taxon>
        <taxon>Noctuoidea</taxon>
        <taxon>Noctuidae</taxon>
        <taxon>Amphipyrinae</taxon>
        <taxon>Spodoptera</taxon>
    </lineage>
</organism>
<accession>A0A9J7ISV2</accession>
<name>A0A9J7ISV2_SPOLT</name>
<dbReference type="KEGG" id="sliu:111356041"/>
<dbReference type="GO" id="GO:0003676">
    <property type="term" value="F:nucleic acid binding"/>
    <property type="evidence" value="ECO:0007669"/>
    <property type="project" value="InterPro"/>
</dbReference>
<dbReference type="PANTHER" id="PTHR33939">
    <property type="entry name" value="PROTEIN CBG22215"/>
    <property type="match status" value="1"/>
</dbReference>
<proteinExistence type="predicted"/>
<dbReference type="PANTHER" id="PTHR33939:SF1">
    <property type="entry name" value="DUF4371 DOMAIN-CONTAINING PROTEIN"/>
    <property type="match status" value="1"/>
</dbReference>
<dbReference type="Gene3D" id="3.30.420.10">
    <property type="entry name" value="Ribonuclease H-like superfamily/Ribonuclease H"/>
    <property type="match status" value="1"/>
</dbReference>
<reference evidence="2" key="1">
    <citation type="submission" date="2025-08" db="UniProtKB">
        <authorList>
            <consortium name="RefSeq"/>
        </authorList>
    </citation>
    <scope>IDENTIFICATION</scope>
    <source>
        <strain evidence="2">Ishihara</strain>
        <tissue evidence="2">Whole body</tissue>
    </source>
</reference>
<dbReference type="AlphaFoldDB" id="A0A9J7ISV2"/>
<protein>
    <submittedName>
        <fullName evidence="2">Uncharacterized protein LOC111356041</fullName>
    </submittedName>
</protein>
<gene>
    <name evidence="2" type="primary">LOC111356041</name>
</gene>
<sequence>MEPIIKEDLENIIIALLQKCQLENETPMHIPLEDVESRVLHYSEISRNKLEITIGKYSSTKCTINHCIDFGKHVTILNSLLYFYEKKLLPTFKLLYEYIQILEPATRGMNYYCFVHDMNMIGIDHQSISNGKMLLMEDPKITFERSLFLKRMKNIRQSDHVIYYVSERIIDDNCHFEKTWVRNCKSSTLVTNGHVFFHAISKQGFTNGIFCYSPTEYDFYKWIIDVLVPSLKPVSVIVFDNSPLHGTPKPNKVSMFDTKDEMRKWLCENNIPHTNSMKKSELYHLIENCVSSMNTSAQVDRVIKANGHQVVRLPTHFEDLSPIDQIWQDIKSFQSLSQNDLHNSIIKYFLEIPTVAYGLLCDKVEKHENTLFELDEKIDEALDQFLKVLKKQ</sequence>
<dbReference type="InterPro" id="IPR036397">
    <property type="entry name" value="RNaseH_sf"/>
</dbReference>
<dbReference type="OrthoDB" id="7409239at2759"/>
<evidence type="ECO:0000313" key="1">
    <source>
        <dbReference type="Proteomes" id="UP000301870"/>
    </source>
</evidence>
<dbReference type="GeneID" id="111356041"/>
<evidence type="ECO:0000313" key="2">
    <source>
        <dbReference type="RefSeq" id="XP_022826016.1"/>
    </source>
</evidence>
<keyword evidence="1" id="KW-1185">Reference proteome</keyword>